<dbReference type="SUPFAM" id="SSF54506">
    <property type="entry name" value="Diaminopimelate epimerase-like"/>
    <property type="match status" value="2"/>
</dbReference>
<feature type="binding site" evidence="3">
    <location>
        <begin position="190"/>
        <end position="191"/>
    </location>
    <ligand>
        <name>substrate</name>
    </ligand>
</feature>
<dbReference type="OrthoDB" id="9805408at2"/>
<evidence type="ECO:0000313" key="6">
    <source>
        <dbReference type="Proteomes" id="UP000199534"/>
    </source>
</evidence>
<dbReference type="Pfam" id="PF01678">
    <property type="entry name" value="DAP_epimerase"/>
    <property type="match status" value="2"/>
</dbReference>
<dbReference type="GO" id="GO:0008837">
    <property type="term" value="F:diaminopimelate epimerase activity"/>
    <property type="evidence" value="ECO:0007669"/>
    <property type="project" value="UniProtKB-UniRule"/>
</dbReference>
<dbReference type="Gene3D" id="3.10.310.10">
    <property type="entry name" value="Diaminopimelate Epimerase, Chain A, domain 1"/>
    <property type="match status" value="2"/>
</dbReference>
<comment type="caution">
    <text evidence="3">Lacks conserved residue(s) required for the propagation of feature annotation.</text>
</comment>
<comment type="similarity">
    <text evidence="1 3">Belongs to the diaminopimelate epimerase family.</text>
</comment>
<keyword evidence="3" id="KW-0457">Lysine biosynthesis</keyword>
<dbReference type="EC" id="5.1.1.7" evidence="3 4"/>
<dbReference type="AlphaFoldDB" id="A0A1I6GRL9"/>
<comment type="pathway">
    <text evidence="3">Amino-acid biosynthesis; L-lysine biosynthesis via DAP pathway; DL-2,6-diaminopimelate from LL-2,6-diaminopimelate: step 1/1.</text>
</comment>
<evidence type="ECO:0000256" key="1">
    <source>
        <dbReference type="ARBA" id="ARBA00010219"/>
    </source>
</evidence>
<protein>
    <recommendedName>
        <fullName evidence="3 4">Diaminopimelate epimerase</fullName>
        <shortName evidence="3">DAP epimerase</shortName>
        <ecNumber evidence="3 4">5.1.1.7</ecNumber>
    </recommendedName>
    <alternativeName>
        <fullName evidence="3">PLP-independent amino acid racemase</fullName>
    </alternativeName>
</protein>
<feature type="site" description="Could be important to modulate the pK values of the two catalytic cysteine residues" evidence="3">
    <location>
        <position position="141"/>
    </location>
</feature>
<evidence type="ECO:0000256" key="4">
    <source>
        <dbReference type="NCBIfam" id="TIGR00652"/>
    </source>
</evidence>
<dbReference type="GO" id="GO:0005829">
    <property type="term" value="C:cytosol"/>
    <property type="evidence" value="ECO:0007669"/>
    <property type="project" value="TreeGrafter"/>
</dbReference>
<dbReference type="UniPathway" id="UPA00034">
    <property type="reaction ID" value="UER00025"/>
</dbReference>
<feature type="active site" description="Proton donor" evidence="3">
    <location>
        <position position="77"/>
    </location>
</feature>
<dbReference type="HAMAP" id="MF_00197">
    <property type="entry name" value="DAP_epimerase"/>
    <property type="match status" value="1"/>
</dbReference>
<keyword evidence="3" id="KW-0963">Cytoplasm</keyword>
<dbReference type="EMBL" id="FOYQ01000002">
    <property type="protein sequence ID" value="SFR44852.1"/>
    <property type="molecule type" value="Genomic_DNA"/>
</dbReference>
<gene>
    <name evidence="3" type="primary">dapF</name>
    <name evidence="5" type="ORF">SAMN04490243_1641</name>
</gene>
<comment type="catalytic activity">
    <reaction evidence="3">
        <text>(2S,6S)-2,6-diaminopimelate = meso-2,6-diaminopimelate</text>
        <dbReference type="Rhea" id="RHEA:15393"/>
        <dbReference type="ChEBI" id="CHEBI:57609"/>
        <dbReference type="ChEBI" id="CHEBI:57791"/>
        <dbReference type="EC" id="5.1.1.7"/>
    </reaction>
</comment>
<dbReference type="InterPro" id="IPR001653">
    <property type="entry name" value="DAP_epimerase_DapF"/>
</dbReference>
<evidence type="ECO:0000256" key="3">
    <source>
        <dbReference type="HAMAP-Rule" id="MF_00197"/>
    </source>
</evidence>
<feature type="site" description="Could be important to modulate the pK values of the two catalytic cysteine residues" evidence="3">
    <location>
        <position position="190"/>
    </location>
</feature>
<comment type="subunit">
    <text evidence="3">Homodimer.</text>
</comment>
<feature type="binding site" evidence="3">
    <location>
        <begin position="78"/>
        <end position="79"/>
    </location>
    <ligand>
        <name>substrate</name>
    </ligand>
</feature>
<sequence>MDAGVLTFSKYQATGNDFVLVDDRTETFPVDNKAFIARLCHRRFGIGADGLILLRNDTSSDFRMIYFNADGAEGSLCGNGSRCVVAFAKHLGIIGDSCNFQAIDGMHEATITGEAVRLKMGNVSEIREKEQYSFLDTGSPHHVQEVEDLPGLDVPVEGKRLRYSLYGEKGSNINFVRVTEPDRVSVRTYERGVEDETFSCGTGVTAVALALHRKGRLGEQRIAVDTAGGELQVEFNNDQHGGYSNIWLSGPARKVYEGTWQLRNQ</sequence>
<feature type="active site" description="Proton acceptor" evidence="3">
    <location>
        <position position="200"/>
    </location>
</feature>
<dbReference type="PANTHER" id="PTHR31689">
    <property type="entry name" value="DIAMINOPIMELATE EPIMERASE, CHLOROPLASTIC"/>
    <property type="match status" value="1"/>
</dbReference>
<dbReference type="NCBIfam" id="TIGR00652">
    <property type="entry name" value="DapF"/>
    <property type="match status" value="1"/>
</dbReference>
<feature type="binding site" evidence="3">
    <location>
        <position position="16"/>
    </location>
    <ligand>
        <name>substrate</name>
    </ligand>
</feature>
<evidence type="ECO:0000313" key="5">
    <source>
        <dbReference type="EMBL" id="SFR44852.1"/>
    </source>
</evidence>
<name>A0A1I6GRL9_9FLAO</name>
<comment type="function">
    <text evidence="3">Catalyzes the stereoinversion of LL-2,6-diaminopimelate (L,L-DAP) to meso-diaminopimelate (meso-DAP), a precursor of L-lysine and an essential component of the bacterial peptidoglycan.</text>
</comment>
<dbReference type="GO" id="GO:0009089">
    <property type="term" value="P:lysine biosynthetic process via diaminopimelate"/>
    <property type="evidence" value="ECO:0007669"/>
    <property type="project" value="UniProtKB-UniRule"/>
</dbReference>
<evidence type="ECO:0000256" key="2">
    <source>
        <dbReference type="ARBA" id="ARBA00023235"/>
    </source>
</evidence>
<keyword evidence="2 3" id="KW-0413">Isomerase</keyword>
<organism evidence="5 6">
    <name type="scientific">Robiginitalea myxolifaciens</name>
    <dbReference type="NCBI Taxonomy" id="400055"/>
    <lineage>
        <taxon>Bacteria</taxon>
        <taxon>Pseudomonadati</taxon>
        <taxon>Bacteroidota</taxon>
        <taxon>Flavobacteriia</taxon>
        <taxon>Flavobacteriales</taxon>
        <taxon>Flavobacteriaceae</taxon>
        <taxon>Robiginitalea</taxon>
    </lineage>
</organism>
<dbReference type="RefSeq" id="WP_092982139.1">
    <property type="nucleotide sequence ID" value="NZ_FOYQ01000002.1"/>
</dbReference>
<dbReference type="PANTHER" id="PTHR31689:SF0">
    <property type="entry name" value="DIAMINOPIMELATE EPIMERASE"/>
    <property type="match status" value="1"/>
</dbReference>
<feature type="binding site" evidence="3">
    <location>
        <position position="68"/>
    </location>
    <ligand>
        <name>substrate</name>
    </ligand>
</feature>
<comment type="subcellular location">
    <subcellularLocation>
        <location evidence="3">Cytoplasm</location>
    </subcellularLocation>
</comment>
<keyword evidence="3" id="KW-0028">Amino-acid biosynthesis</keyword>
<feature type="binding site" evidence="3">
    <location>
        <begin position="201"/>
        <end position="202"/>
    </location>
    <ligand>
        <name>substrate</name>
    </ligand>
</feature>
<proteinExistence type="inferred from homology"/>
<reference evidence="5 6" key="1">
    <citation type="submission" date="2016-10" db="EMBL/GenBank/DDBJ databases">
        <authorList>
            <person name="de Groot N.N."/>
        </authorList>
    </citation>
    <scope>NUCLEOTIDE SEQUENCE [LARGE SCALE GENOMIC DNA]</scope>
    <source>
        <strain evidence="5 6">DSM 21019</strain>
    </source>
</reference>
<keyword evidence="6" id="KW-1185">Reference proteome</keyword>
<feature type="binding site" evidence="3">
    <location>
        <position position="172"/>
    </location>
    <ligand>
        <name>substrate</name>
    </ligand>
</feature>
<dbReference type="Proteomes" id="UP000199534">
    <property type="component" value="Unassembled WGS sequence"/>
</dbReference>
<dbReference type="STRING" id="400055.SAMN04490243_1641"/>
<accession>A0A1I6GRL9</accession>